<dbReference type="STRING" id="296587.C1EHV7"/>
<feature type="domain" description="Amino acid transporter transmembrane" evidence="7">
    <location>
        <begin position="88"/>
        <end position="465"/>
    </location>
</feature>
<dbReference type="OrthoDB" id="1684102at2759"/>
<evidence type="ECO:0000313" key="8">
    <source>
        <dbReference type="EMBL" id="ACO67750.1"/>
    </source>
</evidence>
<feature type="transmembrane region" description="Helical" evidence="6">
    <location>
        <begin position="272"/>
        <end position="290"/>
    </location>
</feature>
<proteinExistence type="predicted"/>
<name>C1EHV7_MICCC</name>
<protein>
    <submittedName>
        <fullName evidence="8">Amino Acid/Auxin permease family</fullName>
    </submittedName>
</protein>
<feature type="transmembrane region" description="Helical" evidence="6">
    <location>
        <begin position="448"/>
        <end position="466"/>
    </location>
</feature>
<dbReference type="Proteomes" id="UP000002009">
    <property type="component" value="Chromosome 15"/>
</dbReference>
<feature type="transmembrane region" description="Helical" evidence="6">
    <location>
        <begin position="204"/>
        <end position="225"/>
    </location>
</feature>
<dbReference type="eggNOG" id="KOG1304">
    <property type="taxonomic scope" value="Eukaryota"/>
</dbReference>
<evidence type="ECO:0000256" key="5">
    <source>
        <dbReference type="ARBA" id="ARBA00023136"/>
    </source>
</evidence>
<feature type="transmembrane region" description="Helical" evidence="6">
    <location>
        <begin position="407"/>
        <end position="427"/>
    </location>
</feature>
<keyword evidence="3" id="KW-0029">Amino-acid transport</keyword>
<dbReference type="InterPro" id="IPR013057">
    <property type="entry name" value="AA_transpt_TM"/>
</dbReference>
<keyword evidence="5 6" id="KW-0472">Membrane</keyword>
<comment type="subcellular location">
    <subcellularLocation>
        <location evidence="1">Membrane</location>
        <topology evidence="1">Multi-pass membrane protein</topology>
    </subcellularLocation>
</comment>
<feature type="transmembrane region" description="Helical" evidence="6">
    <location>
        <begin position="232"/>
        <end position="252"/>
    </location>
</feature>
<sequence length="467" mass="48635">MAMTRAVALSRPASAPAPLRGRAARDATRVPVVGGRRAVVSIIASAPAPRSVRRVLAERAAAPRGERAAMSAASSAAPASAGDTGETAAIVNVIKAIFGAGGFALPWAFAQGGTVLVTACLLSSYWFAIKALEMLVQSQETLIAAGKATQAEVQTYAGLTQKAIGPAGDVICRVLNVITCFGITVGYMIFVADTCISMLPAAQAATYTTAKMLTYNLPVWLFMAWQRSIAGVNLISLFGTTTVALSMIWVMISALRNPLQLAAIPLADVSQFSGFFGTVAFLFFIHFTLFSVQEGMPEKKYFLSAANKAFLISMAISLVFGLVGAVGYGRGVSSVVVTMLTGVAGLVVKGLLALNLWSTFPLMARSSLLICENVVSPNKEAPLPVSLAVRTGFVSLAAYLACNVPNFGAVLGLVGGVCCCAMSVFMPPIILYKSKELCGTPAAGKEKGMIGFVALTGFVCMILSVVL</sequence>
<feature type="transmembrane region" description="Helical" evidence="6">
    <location>
        <begin position="170"/>
        <end position="192"/>
    </location>
</feature>
<dbReference type="KEGG" id="mis:MICPUN_104281"/>
<reference evidence="8 9" key="1">
    <citation type="journal article" date="2009" name="Science">
        <title>Green evolution and dynamic adaptations revealed by genomes of the marine picoeukaryotes Micromonas.</title>
        <authorList>
            <person name="Worden A.Z."/>
            <person name="Lee J.H."/>
            <person name="Mock T."/>
            <person name="Rouze P."/>
            <person name="Simmons M.P."/>
            <person name="Aerts A.L."/>
            <person name="Allen A.E."/>
            <person name="Cuvelier M.L."/>
            <person name="Derelle E."/>
            <person name="Everett M.V."/>
            <person name="Foulon E."/>
            <person name="Grimwood J."/>
            <person name="Gundlach H."/>
            <person name="Henrissat B."/>
            <person name="Napoli C."/>
            <person name="McDonald S.M."/>
            <person name="Parker M.S."/>
            <person name="Rombauts S."/>
            <person name="Salamov A."/>
            <person name="Von Dassow P."/>
            <person name="Badger J.H."/>
            <person name="Coutinho P.M."/>
            <person name="Demir E."/>
            <person name="Dubchak I."/>
            <person name="Gentemann C."/>
            <person name="Eikrem W."/>
            <person name="Gready J.E."/>
            <person name="John U."/>
            <person name="Lanier W."/>
            <person name="Lindquist E.A."/>
            <person name="Lucas S."/>
            <person name="Mayer K.F."/>
            <person name="Moreau H."/>
            <person name="Not F."/>
            <person name="Otillar R."/>
            <person name="Panaud O."/>
            <person name="Pangilinan J."/>
            <person name="Paulsen I."/>
            <person name="Piegu B."/>
            <person name="Poliakov A."/>
            <person name="Robbens S."/>
            <person name="Schmutz J."/>
            <person name="Toulza E."/>
            <person name="Wyss T."/>
            <person name="Zelensky A."/>
            <person name="Zhou K."/>
            <person name="Armbrust E.V."/>
            <person name="Bhattacharya D."/>
            <person name="Goodenough U.W."/>
            <person name="Van de Peer Y."/>
            <person name="Grigoriev I.V."/>
        </authorList>
    </citation>
    <scope>NUCLEOTIDE SEQUENCE [LARGE SCALE GENOMIC DNA]</scope>
    <source>
        <strain evidence="9">RCC299 / NOUM17</strain>
    </source>
</reference>
<gene>
    <name evidence="8" type="ORF">MICPUN_104281</name>
</gene>
<evidence type="ECO:0000256" key="2">
    <source>
        <dbReference type="ARBA" id="ARBA00022692"/>
    </source>
</evidence>
<dbReference type="GeneID" id="8249249"/>
<dbReference type="InParanoid" id="C1EHV7"/>
<feature type="transmembrane region" description="Helical" evidence="6">
    <location>
        <begin position="335"/>
        <end position="360"/>
    </location>
</feature>
<feature type="transmembrane region" description="Helical" evidence="6">
    <location>
        <begin position="108"/>
        <end position="128"/>
    </location>
</feature>
<dbReference type="AlphaFoldDB" id="C1EHV7"/>
<keyword evidence="4 6" id="KW-1133">Transmembrane helix</keyword>
<dbReference type="EMBL" id="CP001333">
    <property type="protein sequence ID" value="ACO67750.1"/>
    <property type="molecule type" value="Genomic_DNA"/>
</dbReference>
<dbReference type="RefSeq" id="XP_002506492.1">
    <property type="nucleotide sequence ID" value="XM_002506446.1"/>
</dbReference>
<dbReference type="OMA" id="NQMKNPQ"/>
<evidence type="ECO:0000256" key="3">
    <source>
        <dbReference type="ARBA" id="ARBA00022970"/>
    </source>
</evidence>
<evidence type="ECO:0000256" key="6">
    <source>
        <dbReference type="SAM" id="Phobius"/>
    </source>
</evidence>
<organism evidence="8 9">
    <name type="scientific">Micromonas commoda (strain RCC299 / NOUM17 / CCMP2709)</name>
    <name type="common">Picoplanktonic green alga</name>
    <dbReference type="NCBI Taxonomy" id="296587"/>
    <lineage>
        <taxon>Eukaryota</taxon>
        <taxon>Viridiplantae</taxon>
        <taxon>Chlorophyta</taxon>
        <taxon>Mamiellophyceae</taxon>
        <taxon>Mamiellales</taxon>
        <taxon>Mamiellaceae</taxon>
        <taxon>Micromonas</taxon>
    </lineage>
</organism>
<feature type="transmembrane region" description="Helical" evidence="6">
    <location>
        <begin position="310"/>
        <end position="329"/>
    </location>
</feature>
<keyword evidence="9" id="KW-1185">Reference proteome</keyword>
<accession>C1EHV7</accession>
<keyword evidence="2 6" id="KW-0812">Transmembrane</keyword>
<keyword evidence="3" id="KW-0813">Transport</keyword>
<dbReference type="GO" id="GO:0015179">
    <property type="term" value="F:L-amino acid transmembrane transporter activity"/>
    <property type="evidence" value="ECO:0007669"/>
    <property type="project" value="TreeGrafter"/>
</dbReference>
<dbReference type="Pfam" id="PF01490">
    <property type="entry name" value="Aa_trans"/>
    <property type="match status" value="1"/>
</dbReference>
<dbReference type="PANTHER" id="PTHR22950:SF349">
    <property type="entry name" value="AMINO ACID TRANSPORTER TRANSMEMBRANE DOMAIN-CONTAINING PROTEIN"/>
    <property type="match status" value="1"/>
</dbReference>
<evidence type="ECO:0000313" key="9">
    <source>
        <dbReference type="Proteomes" id="UP000002009"/>
    </source>
</evidence>
<dbReference type="PANTHER" id="PTHR22950">
    <property type="entry name" value="AMINO ACID TRANSPORTER"/>
    <property type="match status" value="1"/>
</dbReference>
<evidence type="ECO:0000256" key="4">
    <source>
        <dbReference type="ARBA" id="ARBA00022989"/>
    </source>
</evidence>
<evidence type="ECO:0000256" key="1">
    <source>
        <dbReference type="ARBA" id="ARBA00004141"/>
    </source>
</evidence>
<evidence type="ECO:0000259" key="7">
    <source>
        <dbReference type="Pfam" id="PF01490"/>
    </source>
</evidence>
<dbReference type="GO" id="GO:0005774">
    <property type="term" value="C:vacuolar membrane"/>
    <property type="evidence" value="ECO:0007669"/>
    <property type="project" value="TreeGrafter"/>
</dbReference>